<comment type="caution">
    <text evidence="3">The sequence shown here is derived from an EMBL/GenBank/DDBJ whole genome shotgun (WGS) entry which is preliminary data.</text>
</comment>
<keyword evidence="4" id="KW-1185">Reference proteome</keyword>
<dbReference type="EMBL" id="JASWJB010000185">
    <property type="protein sequence ID" value="KAK2594007.1"/>
    <property type="molecule type" value="Genomic_DNA"/>
</dbReference>
<feature type="compositionally biased region" description="Pro residues" evidence="1">
    <location>
        <begin position="79"/>
        <end position="89"/>
    </location>
</feature>
<accession>A0AAJ0CLW9</accession>
<feature type="compositionally biased region" description="Basic and acidic residues" evidence="1">
    <location>
        <begin position="51"/>
        <end position="62"/>
    </location>
</feature>
<gene>
    <name evidence="3" type="ORF">QQS21_008269</name>
</gene>
<keyword evidence="2" id="KW-0472">Membrane</keyword>
<keyword evidence="2" id="KW-0812">Transmembrane</keyword>
<sequence>MPLFDTPFVRDLVKAIILLFISGLFCLVKFLAGNPIAARRIKNFILCREQADSSRGPRREVDLENNPEPNEGNDSSHLPQPPEPTPTVPSTPTHAASRTISEAISSLTSFPAEADIAICRPPWCENGDVDVGSNSEDWTEEGLMQAGNRLLLT</sequence>
<name>A0AAJ0CLW9_9HYPO</name>
<organism evidence="3 4">
    <name type="scientific">Conoideocrella luteorostrata</name>
    <dbReference type="NCBI Taxonomy" id="1105319"/>
    <lineage>
        <taxon>Eukaryota</taxon>
        <taxon>Fungi</taxon>
        <taxon>Dikarya</taxon>
        <taxon>Ascomycota</taxon>
        <taxon>Pezizomycotina</taxon>
        <taxon>Sordariomycetes</taxon>
        <taxon>Hypocreomycetidae</taxon>
        <taxon>Hypocreales</taxon>
        <taxon>Clavicipitaceae</taxon>
        <taxon>Conoideocrella</taxon>
    </lineage>
</organism>
<proteinExistence type="predicted"/>
<protein>
    <submittedName>
        <fullName evidence="3">Uncharacterized protein</fullName>
    </submittedName>
</protein>
<evidence type="ECO:0000313" key="3">
    <source>
        <dbReference type="EMBL" id="KAK2594007.1"/>
    </source>
</evidence>
<dbReference type="Proteomes" id="UP001251528">
    <property type="component" value="Unassembled WGS sequence"/>
</dbReference>
<dbReference type="AlphaFoldDB" id="A0AAJ0CLW9"/>
<feature type="transmembrane region" description="Helical" evidence="2">
    <location>
        <begin position="12"/>
        <end position="32"/>
    </location>
</feature>
<keyword evidence="2" id="KW-1133">Transmembrane helix</keyword>
<feature type="region of interest" description="Disordered" evidence="1">
    <location>
        <begin position="51"/>
        <end position="97"/>
    </location>
</feature>
<evidence type="ECO:0000256" key="2">
    <source>
        <dbReference type="SAM" id="Phobius"/>
    </source>
</evidence>
<evidence type="ECO:0000256" key="1">
    <source>
        <dbReference type="SAM" id="MobiDB-lite"/>
    </source>
</evidence>
<evidence type="ECO:0000313" key="4">
    <source>
        <dbReference type="Proteomes" id="UP001251528"/>
    </source>
</evidence>
<reference evidence="3" key="1">
    <citation type="submission" date="2023-06" db="EMBL/GenBank/DDBJ databases">
        <title>Conoideocrella luteorostrata (Hypocreales: Clavicipitaceae), a potential biocontrol fungus for elongate hemlock scale in United States Christmas tree production areas.</title>
        <authorList>
            <person name="Barrett H."/>
            <person name="Lovett B."/>
            <person name="Macias A.M."/>
            <person name="Stajich J.E."/>
            <person name="Kasson M.T."/>
        </authorList>
    </citation>
    <scope>NUCLEOTIDE SEQUENCE</scope>
    <source>
        <strain evidence="3">ARSEF 14590</strain>
    </source>
</reference>